<feature type="domain" description="Inositol polyphosphate-related phosphatase" evidence="2">
    <location>
        <begin position="58"/>
        <end position="480"/>
    </location>
</feature>
<feature type="region of interest" description="Disordered" evidence="1">
    <location>
        <begin position="598"/>
        <end position="648"/>
    </location>
</feature>
<feature type="region of interest" description="Disordered" evidence="1">
    <location>
        <begin position="833"/>
        <end position="868"/>
    </location>
</feature>
<dbReference type="SUPFAM" id="SSF56219">
    <property type="entry name" value="DNase I-like"/>
    <property type="match status" value="1"/>
</dbReference>
<feature type="region of interest" description="Disordered" evidence="1">
    <location>
        <begin position="328"/>
        <end position="395"/>
    </location>
</feature>
<evidence type="ECO:0000256" key="1">
    <source>
        <dbReference type="SAM" id="MobiDB-lite"/>
    </source>
</evidence>
<feature type="region of interest" description="Disordered" evidence="1">
    <location>
        <begin position="83"/>
        <end position="135"/>
    </location>
</feature>
<proteinExistence type="predicted"/>
<evidence type="ECO:0000313" key="4">
    <source>
        <dbReference type="Proteomes" id="UP000224634"/>
    </source>
</evidence>
<dbReference type="PANTHER" id="PTHR11200:SF300">
    <property type="entry name" value="TYPE II INOSITOL 1,4,5-TRISPHOSPHATE 5-PHOSPHATASE"/>
    <property type="match status" value="1"/>
</dbReference>
<dbReference type="GO" id="GO:0046856">
    <property type="term" value="P:phosphatidylinositol dephosphorylation"/>
    <property type="evidence" value="ECO:0007669"/>
    <property type="project" value="InterPro"/>
</dbReference>
<feature type="compositionally biased region" description="Polar residues" evidence="1">
    <location>
        <begin position="704"/>
        <end position="736"/>
    </location>
</feature>
<dbReference type="Proteomes" id="UP000224634">
    <property type="component" value="Unassembled WGS sequence"/>
</dbReference>
<dbReference type="STRING" id="1447883.A0A2B7X8S0"/>
<dbReference type="Gene3D" id="3.60.10.10">
    <property type="entry name" value="Endonuclease/exonuclease/phosphatase"/>
    <property type="match status" value="1"/>
</dbReference>
<dbReference type="Gene3D" id="2.60.40.10">
    <property type="entry name" value="Immunoglobulins"/>
    <property type="match status" value="1"/>
</dbReference>
<dbReference type="Pfam" id="PF21310">
    <property type="entry name" value="OCRL-like_ASH"/>
    <property type="match status" value="1"/>
</dbReference>
<dbReference type="InterPro" id="IPR036691">
    <property type="entry name" value="Endo/exonu/phosph_ase_sf"/>
</dbReference>
<evidence type="ECO:0000259" key="2">
    <source>
        <dbReference type="SMART" id="SM00128"/>
    </source>
</evidence>
<dbReference type="SMART" id="SM00128">
    <property type="entry name" value="IPPc"/>
    <property type="match status" value="1"/>
</dbReference>
<dbReference type="InterPro" id="IPR013783">
    <property type="entry name" value="Ig-like_fold"/>
</dbReference>
<reference evidence="3 4" key="1">
    <citation type="submission" date="2017-10" db="EMBL/GenBank/DDBJ databases">
        <title>Comparative genomics in systemic dimorphic fungi from Ajellomycetaceae.</title>
        <authorList>
            <person name="Munoz J.F."/>
            <person name="Mcewen J.G."/>
            <person name="Clay O.K."/>
            <person name="Cuomo C.A."/>
        </authorList>
    </citation>
    <scope>NUCLEOTIDE SEQUENCE [LARGE SCALE GENOMIC DNA]</scope>
    <source>
        <strain evidence="3 4">UAMH7299</strain>
    </source>
</reference>
<protein>
    <recommendedName>
        <fullName evidence="2">Inositol polyphosphate-related phosphatase domain-containing protein</fullName>
    </recommendedName>
</protein>
<dbReference type="PANTHER" id="PTHR11200">
    <property type="entry name" value="INOSITOL 5-PHOSPHATASE"/>
    <property type="match status" value="1"/>
</dbReference>
<feature type="region of interest" description="Disordered" evidence="1">
    <location>
        <begin position="700"/>
        <end position="741"/>
    </location>
</feature>
<dbReference type="GO" id="GO:0004439">
    <property type="term" value="F:phosphatidylinositol-4,5-bisphosphate 5-phosphatase activity"/>
    <property type="evidence" value="ECO:0007669"/>
    <property type="project" value="TreeGrafter"/>
</dbReference>
<feature type="compositionally biased region" description="Acidic residues" evidence="1">
    <location>
        <begin position="630"/>
        <end position="642"/>
    </location>
</feature>
<comment type="caution">
    <text evidence="3">The sequence shown here is derived from an EMBL/GenBank/DDBJ whole genome shotgun (WGS) entry which is preliminary data.</text>
</comment>
<feature type="compositionally biased region" description="Polar residues" evidence="1">
    <location>
        <begin position="85"/>
        <end position="107"/>
    </location>
</feature>
<feature type="compositionally biased region" description="Basic and acidic residues" evidence="1">
    <location>
        <begin position="619"/>
        <end position="629"/>
    </location>
</feature>
<sequence length="891" mass="98295">MSGADTPSSAGPAIGNYPDAPGAYPDSPFIGEDAAGPPDLRSLSHIVKTRRAEYTRRTKVRVKIGSWNVAALSETEDDLRHWFRGSSSQPRQRDSNGYQDNGATTAERTVGYGEGEAVRDGPQADASETRTSNKVMSGGDDVDIYVLGLQEIVDVTSPSEALRPYVDPAPSIRWKRAVEDALPAGYKLVSSQQLVGLLLLIYASPPIEVSSVSSAAVGTGLMGYMGNKGGVATRIVVGGTTTLVFVNCHLAAGAEKASLERRNWDAAQVFGRSKFDLVDEEEDIVDRAETNAIGQEDFAFCLGDLNYRLDDIPGDDVRRLLHLHTGNEYGSLPKRKNGSNSDDGKSQESASLLRSTEDNDGFDRPSTDSKPDSPKPFDQSISLVDNGGLEPHLDPASLETTLSSLLPHDQLRAQQRSGKAFHEGWREANINFLPTYKYDVGSRGRFDSSEKQRSPSWCDRIIYRTHRDYLEYKSKVREAEEAKRRDEEMKSLGLEQEAEDDNILFDYDPDLDGANNDIPDYDENADTAEDAGAAFADNDYNEAETEDTIQVLNYTSHQDIVSSDHKPLQAEFLLTIDAVIPELKAQVRQNVVRELDKAENESRPGITVVVERPAKLQHQKSDENRKDNSDSDDEEDDEDDNDPNTVSFGLVEYDTPISRSLTLANTGCVPAIFSFQSRSSAEGQQVELVSPSWLHLRVDWDPDTSATDNNNSGNQQQKKPPNAANTTTTIDPNNPSHRPEYTLPPGESVHVELILWISDHAFAHDLSSGKEKLDDVLVLRVRNGQDYFIPVHGRWKRRKNGKDGRKGEARFGVSLENLPPTPEQMDLANFQGEFDDEGEEGEEGGVRAPKVQEVKDQRPQQQQQQQGLRIGGALAGFAGRYWRKGNGNGST</sequence>
<evidence type="ECO:0000313" key="3">
    <source>
        <dbReference type="EMBL" id="PGH05270.1"/>
    </source>
</evidence>
<gene>
    <name evidence="3" type="ORF">AJ80_08378</name>
</gene>
<dbReference type="InterPro" id="IPR046985">
    <property type="entry name" value="IP5"/>
</dbReference>
<keyword evidence="4" id="KW-1185">Reference proteome</keyword>
<feature type="compositionally biased region" description="Basic and acidic residues" evidence="1">
    <location>
        <begin position="355"/>
        <end position="375"/>
    </location>
</feature>
<dbReference type="InterPro" id="IPR048869">
    <property type="entry name" value="OCRL-1_2_ASH"/>
</dbReference>
<accession>A0A2B7X8S0</accession>
<feature type="region of interest" description="Disordered" evidence="1">
    <location>
        <begin position="1"/>
        <end position="42"/>
    </location>
</feature>
<feature type="compositionally biased region" description="Acidic residues" evidence="1">
    <location>
        <begin position="833"/>
        <end position="843"/>
    </location>
</feature>
<organism evidence="3 4">
    <name type="scientific">Polytolypa hystricis (strain UAMH7299)</name>
    <dbReference type="NCBI Taxonomy" id="1447883"/>
    <lineage>
        <taxon>Eukaryota</taxon>
        <taxon>Fungi</taxon>
        <taxon>Dikarya</taxon>
        <taxon>Ascomycota</taxon>
        <taxon>Pezizomycotina</taxon>
        <taxon>Eurotiomycetes</taxon>
        <taxon>Eurotiomycetidae</taxon>
        <taxon>Onygenales</taxon>
        <taxon>Onygenales incertae sedis</taxon>
        <taxon>Polytolypa</taxon>
    </lineage>
</organism>
<dbReference type="OrthoDB" id="7862313at2759"/>
<dbReference type="EMBL" id="PDNA01000189">
    <property type="protein sequence ID" value="PGH05270.1"/>
    <property type="molecule type" value="Genomic_DNA"/>
</dbReference>
<dbReference type="InterPro" id="IPR000300">
    <property type="entry name" value="IPPc"/>
</dbReference>
<dbReference type="Pfam" id="PF22669">
    <property type="entry name" value="Exo_endo_phos2"/>
    <property type="match status" value="2"/>
</dbReference>
<name>A0A2B7X8S0_POLH7</name>
<dbReference type="AlphaFoldDB" id="A0A2B7X8S0"/>